<keyword evidence="2" id="KW-1185">Reference proteome</keyword>
<evidence type="ECO:0000313" key="2">
    <source>
        <dbReference type="Proteomes" id="UP001233999"/>
    </source>
</evidence>
<sequence length="65" mass="7344">VSDQFELLKRNPCTVSITNSSFKTLCSCVGYKESHTSRRKFIAVSFKMRIMSLCAHSPTFVTSVH</sequence>
<dbReference type="Proteomes" id="UP001233999">
    <property type="component" value="Unassembled WGS sequence"/>
</dbReference>
<feature type="non-terminal residue" evidence="1">
    <location>
        <position position="1"/>
    </location>
</feature>
<organism evidence="1 2">
    <name type="scientific">Diploptera punctata</name>
    <name type="common">Pacific beetle cockroach</name>
    <dbReference type="NCBI Taxonomy" id="6984"/>
    <lineage>
        <taxon>Eukaryota</taxon>
        <taxon>Metazoa</taxon>
        <taxon>Ecdysozoa</taxon>
        <taxon>Arthropoda</taxon>
        <taxon>Hexapoda</taxon>
        <taxon>Insecta</taxon>
        <taxon>Pterygota</taxon>
        <taxon>Neoptera</taxon>
        <taxon>Polyneoptera</taxon>
        <taxon>Dictyoptera</taxon>
        <taxon>Blattodea</taxon>
        <taxon>Blaberoidea</taxon>
        <taxon>Blaberidae</taxon>
        <taxon>Diplopterinae</taxon>
        <taxon>Diploptera</taxon>
    </lineage>
</organism>
<dbReference type="EMBL" id="JASPKZ010010287">
    <property type="protein sequence ID" value="KAJ9574441.1"/>
    <property type="molecule type" value="Genomic_DNA"/>
</dbReference>
<gene>
    <name evidence="1" type="ORF">L9F63_008367</name>
</gene>
<accession>A0AAD7Z631</accession>
<protein>
    <submittedName>
        <fullName evidence="1">Uncharacterized protein</fullName>
    </submittedName>
</protein>
<reference evidence="1" key="1">
    <citation type="journal article" date="2023" name="IScience">
        <title>Live-bearing cockroach genome reveals convergent evolutionary mechanisms linked to viviparity in insects and beyond.</title>
        <authorList>
            <person name="Fouks B."/>
            <person name="Harrison M.C."/>
            <person name="Mikhailova A.A."/>
            <person name="Marchal E."/>
            <person name="English S."/>
            <person name="Carruthers M."/>
            <person name="Jennings E.C."/>
            <person name="Chiamaka E.L."/>
            <person name="Frigard R.A."/>
            <person name="Pippel M."/>
            <person name="Attardo G.M."/>
            <person name="Benoit J.B."/>
            <person name="Bornberg-Bauer E."/>
            <person name="Tobe S.S."/>
        </authorList>
    </citation>
    <scope>NUCLEOTIDE SEQUENCE</scope>
    <source>
        <strain evidence="1">Stay&amp;Tobe</strain>
    </source>
</reference>
<evidence type="ECO:0000313" key="1">
    <source>
        <dbReference type="EMBL" id="KAJ9574441.1"/>
    </source>
</evidence>
<comment type="caution">
    <text evidence="1">The sequence shown here is derived from an EMBL/GenBank/DDBJ whole genome shotgun (WGS) entry which is preliminary data.</text>
</comment>
<name>A0AAD7Z631_DIPPU</name>
<reference evidence="1" key="2">
    <citation type="submission" date="2023-05" db="EMBL/GenBank/DDBJ databases">
        <authorList>
            <person name="Fouks B."/>
        </authorList>
    </citation>
    <scope>NUCLEOTIDE SEQUENCE</scope>
    <source>
        <strain evidence="1">Stay&amp;Tobe</strain>
        <tissue evidence="1">Testes</tissue>
    </source>
</reference>
<dbReference type="AlphaFoldDB" id="A0AAD7Z631"/>
<feature type="non-terminal residue" evidence="1">
    <location>
        <position position="65"/>
    </location>
</feature>
<proteinExistence type="predicted"/>